<feature type="compositionally biased region" description="Basic and acidic residues" evidence="1">
    <location>
        <begin position="619"/>
        <end position="632"/>
    </location>
</feature>
<sequence length="1278" mass="142264">MPHLSEVDRHRALGLLQAGLPISEVSLRMNINRTTIFRLRQRLYETNTVSDRPRSGRPRCTTQRQDRNLVRNHVNNRFLSASASSRQTRRRNNQRISANTVRRRLSTSGLRARRPYIGPILTQRLRHQRTLWIQEHAAWDRIQWRSVVFSDESRFCIDHAHGRLRVWRRSGERYQADCVREHDRPSPVSVSLNISWHSGHHISVKFNLARRGCSYPLVTFLVSKVSMDKGLQKPVLAVKEDKSGVDGLDSGGQVNIKTGGKLEHDDDGHGNFRFIQGFKEDPDLIGLRENIKAFVKTDDEDNDHVNEVSTESNKARDLHGGEKVKIEEHFSDGKGKGRTGQKSIENGRNVQEKLSPNKVSNKPYTTDKPNAIQADWTQTESSEQKNNSSMDNTAKPSNVVGETAEVADASMKDTDNGHLQISPSQTTATGSENGKRQTIDSSIASSEKDIQQMMKQEKAMQTLLDRSLLQLKEWIQIETAEDKTNVSVATQDISSSTQNTKQSVLGDTDFAGEDGRSQTQGVARWVVKTNPKAQTLKEGATSDTKTNDVRPQQQEHGGTVIEMGISSAQANRELEPGATSRLPPEHKPYHLAADIHNKTVQTKSVAGVSQVPALQAINKVEKPSALGDERNLSKPSGPPSDEVNEKGKQPSQVIPPIHAQNIPTGQSQRPKRFSNVPLAWSSQDGVDKTQRRSVGEDTKPLAHGADTTSPEIVQAPASPENKETPTPEGYDIQENNNSNTLFELGYRKFLGKIAIEESKKSKKQNVEEIDIASKKVNTTNNNDSERFTMTSEGEVYVSDSGDETPGGPRIVVTLDQSEMAEASQDDGVDKTQRRSAGEETKPLAHGADTTWPEIVQAPASPENRETPTPEGYDIQKNNNSNTLFELGYRKFLEKIAIEESKKAKKQNVKENDIASKKVNTTNNDDSEQLTMASEGEVHASDGGDETPGGPRIVVTLDQPEMAETSQDGSDYEIRDDVEDDGDYEDWVERLEFRKRRSHAGKKNKEFRHRQAGTHRRRGQHGAGRHIGETMEIFYQKSHEKKRRSTGQGGNSGPSRTSTNHTLLDDADIVFIVKHKEITKDGVKADKILTGGDNRKKTNIINNNNNNNKHNNNKHNNTASRLGEPMRDHFSFFKSLYRIKYGKGKSGSKGKSSRHVPNVGPPGMARNGDNNKDTTTTPAAAMDGPSVKKLTPGTAFPLHPVHAMHPLHAHLHRPPRPVNLVWKHHNETNRHAAAILVFLCLGVILFAVMVLAITKATNNSSEPRRHDSSTALYVNYPHY</sequence>
<feature type="compositionally biased region" description="Basic and acidic residues" evidence="1">
    <location>
        <begin position="313"/>
        <end position="335"/>
    </location>
</feature>
<dbReference type="GO" id="GO:0003676">
    <property type="term" value="F:nucleic acid binding"/>
    <property type="evidence" value="ECO:0007669"/>
    <property type="project" value="InterPro"/>
</dbReference>
<keyword evidence="2" id="KW-0812">Transmembrane</keyword>
<feature type="region of interest" description="Disordered" evidence="1">
    <location>
        <begin position="796"/>
        <end position="878"/>
    </location>
</feature>
<keyword evidence="2" id="KW-1133">Transmembrane helix</keyword>
<evidence type="ECO:0000313" key="4">
    <source>
        <dbReference type="Proteomes" id="UP000762676"/>
    </source>
</evidence>
<feature type="compositionally biased region" description="Basic residues" evidence="1">
    <location>
        <begin position="1142"/>
        <end position="1153"/>
    </location>
</feature>
<gene>
    <name evidence="3" type="ORF">ElyMa_002785800</name>
</gene>
<feature type="region of interest" description="Disordered" evidence="1">
    <location>
        <begin position="1142"/>
        <end position="1185"/>
    </location>
</feature>
<dbReference type="InterPro" id="IPR036397">
    <property type="entry name" value="RNaseH_sf"/>
</dbReference>
<dbReference type="Gene3D" id="3.30.420.10">
    <property type="entry name" value="Ribonuclease H-like superfamily/Ribonuclease H"/>
    <property type="match status" value="1"/>
</dbReference>
<feature type="region of interest" description="Disordered" evidence="1">
    <location>
        <begin position="1095"/>
        <end position="1122"/>
    </location>
</feature>
<accession>A0AAV4HN52</accession>
<feature type="compositionally biased region" description="Polar residues" evidence="1">
    <location>
        <begin position="496"/>
        <end position="505"/>
    </location>
</feature>
<reference evidence="3 4" key="1">
    <citation type="journal article" date="2021" name="Elife">
        <title>Chloroplast acquisition without the gene transfer in kleptoplastic sea slugs, Plakobranchus ocellatus.</title>
        <authorList>
            <person name="Maeda T."/>
            <person name="Takahashi S."/>
            <person name="Yoshida T."/>
            <person name="Shimamura S."/>
            <person name="Takaki Y."/>
            <person name="Nagai Y."/>
            <person name="Toyoda A."/>
            <person name="Suzuki Y."/>
            <person name="Arimoto A."/>
            <person name="Ishii H."/>
            <person name="Satoh N."/>
            <person name="Nishiyama T."/>
            <person name="Hasebe M."/>
            <person name="Maruyama T."/>
            <person name="Minagawa J."/>
            <person name="Obokata J."/>
            <person name="Shigenobu S."/>
        </authorList>
    </citation>
    <scope>NUCLEOTIDE SEQUENCE [LARGE SCALE GENOMIC DNA]</scope>
</reference>
<protein>
    <submittedName>
        <fullName evidence="3">Transposable element Tcb1 transposase</fullName>
    </submittedName>
</protein>
<feature type="compositionally biased region" description="Polar residues" evidence="1">
    <location>
        <begin position="340"/>
        <end position="368"/>
    </location>
</feature>
<evidence type="ECO:0000313" key="3">
    <source>
        <dbReference type="EMBL" id="GFR99149.1"/>
    </source>
</evidence>
<feature type="compositionally biased region" description="Basic residues" evidence="1">
    <location>
        <begin position="997"/>
        <end position="1023"/>
    </location>
</feature>
<feature type="compositionally biased region" description="Low complexity" evidence="1">
    <location>
        <begin position="1098"/>
        <end position="1117"/>
    </location>
</feature>
<keyword evidence="2" id="KW-0472">Membrane</keyword>
<dbReference type="InterPro" id="IPR009057">
    <property type="entry name" value="Homeodomain-like_sf"/>
</dbReference>
<organism evidence="3 4">
    <name type="scientific">Elysia marginata</name>
    <dbReference type="NCBI Taxonomy" id="1093978"/>
    <lineage>
        <taxon>Eukaryota</taxon>
        <taxon>Metazoa</taxon>
        <taxon>Spiralia</taxon>
        <taxon>Lophotrochozoa</taxon>
        <taxon>Mollusca</taxon>
        <taxon>Gastropoda</taxon>
        <taxon>Heterobranchia</taxon>
        <taxon>Euthyneura</taxon>
        <taxon>Panpulmonata</taxon>
        <taxon>Sacoglossa</taxon>
        <taxon>Placobranchoidea</taxon>
        <taxon>Plakobranchidae</taxon>
        <taxon>Elysia</taxon>
    </lineage>
</organism>
<feature type="region of interest" description="Disordered" evidence="1">
    <location>
        <begin position="302"/>
        <end position="398"/>
    </location>
</feature>
<dbReference type="PANTHER" id="PTHR42264">
    <property type="entry name" value="EPHRIN_REC_LIKE DOMAIN-CONTAINING PROTEIN"/>
    <property type="match status" value="1"/>
</dbReference>
<feature type="region of interest" description="Disordered" evidence="1">
    <location>
        <begin position="413"/>
        <end position="443"/>
    </location>
</feature>
<proteinExistence type="predicted"/>
<feature type="compositionally biased region" description="Polar residues" evidence="1">
    <location>
        <begin position="417"/>
        <end position="432"/>
    </location>
</feature>
<dbReference type="Proteomes" id="UP000762676">
    <property type="component" value="Unassembled WGS sequence"/>
</dbReference>
<keyword evidence="4" id="KW-1185">Reference proteome</keyword>
<feature type="compositionally biased region" description="Polar residues" evidence="1">
    <location>
        <begin position="541"/>
        <end position="556"/>
    </location>
</feature>
<feature type="compositionally biased region" description="Basic and acidic residues" evidence="1">
    <location>
        <begin position="685"/>
        <end position="700"/>
    </location>
</feature>
<feature type="region of interest" description="Disordered" evidence="1">
    <location>
        <begin position="935"/>
        <end position="976"/>
    </location>
</feature>
<feature type="region of interest" description="Disordered" evidence="1">
    <location>
        <begin position="496"/>
        <end position="558"/>
    </location>
</feature>
<feature type="transmembrane region" description="Helical" evidence="2">
    <location>
        <begin position="1232"/>
        <end position="1253"/>
    </location>
</feature>
<feature type="compositionally biased region" description="Basic and acidic residues" evidence="1">
    <location>
        <begin position="827"/>
        <end position="842"/>
    </location>
</feature>
<evidence type="ECO:0000256" key="2">
    <source>
        <dbReference type="SAM" id="Phobius"/>
    </source>
</evidence>
<feature type="region of interest" description="Disordered" evidence="1">
    <location>
        <begin position="616"/>
        <end position="737"/>
    </location>
</feature>
<feature type="compositionally biased region" description="Polar residues" evidence="1">
    <location>
        <begin position="375"/>
        <end position="396"/>
    </location>
</feature>
<feature type="region of interest" description="Disordered" evidence="1">
    <location>
        <begin position="997"/>
        <end position="1060"/>
    </location>
</feature>
<dbReference type="AlphaFoldDB" id="A0AAV4HN52"/>
<name>A0AAV4HN52_9GAST</name>
<dbReference type="EMBL" id="BMAT01005745">
    <property type="protein sequence ID" value="GFR99149.1"/>
    <property type="molecule type" value="Genomic_DNA"/>
</dbReference>
<comment type="caution">
    <text evidence="3">The sequence shown here is derived from an EMBL/GenBank/DDBJ whole genome shotgun (WGS) entry which is preliminary data.</text>
</comment>
<dbReference type="SUPFAM" id="SSF46689">
    <property type="entry name" value="Homeodomain-like"/>
    <property type="match status" value="1"/>
</dbReference>
<evidence type="ECO:0000256" key="1">
    <source>
        <dbReference type="SAM" id="MobiDB-lite"/>
    </source>
</evidence>